<feature type="region of interest" description="Disordered" evidence="1">
    <location>
        <begin position="135"/>
        <end position="157"/>
    </location>
</feature>
<dbReference type="AlphaFoldDB" id="A0A4Y2EF83"/>
<evidence type="ECO:0000313" key="3">
    <source>
        <dbReference type="Proteomes" id="UP000499080"/>
    </source>
</evidence>
<name>A0A4Y2EF83_ARAVE</name>
<protein>
    <submittedName>
        <fullName evidence="2">Uncharacterized protein</fullName>
    </submittedName>
</protein>
<evidence type="ECO:0000313" key="2">
    <source>
        <dbReference type="EMBL" id="GBM26515.1"/>
    </source>
</evidence>
<evidence type="ECO:0000256" key="1">
    <source>
        <dbReference type="SAM" id="MobiDB-lite"/>
    </source>
</evidence>
<dbReference type="EMBL" id="BGPR01169719">
    <property type="protein sequence ID" value="GBM26515.1"/>
    <property type="molecule type" value="Genomic_DNA"/>
</dbReference>
<sequence>MLHSVRREMNYRMDVVRVTKESHKAIITYLNKTLSFFLCLRILRSLGFPCHEAVASRVFRIEVATSNVRKNVEVPLHPVAWLLFGIRPVAPFPRRVHNLQQSIDSLAFDVRTFADISPKRSSHPKSLEKERLFAFPLPETRRTSDNEPKTTDCGNKA</sequence>
<comment type="caution">
    <text evidence="2">The sequence shown here is derived from an EMBL/GenBank/DDBJ whole genome shotgun (WGS) entry which is preliminary data.</text>
</comment>
<keyword evidence="3" id="KW-1185">Reference proteome</keyword>
<reference evidence="2 3" key="1">
    <citation type="journal article" date="2019" name="Sci. Rep.">
        <title>Orb-weaving spider Araneus ventricosus genome elucidates the spidroin gene catalogue.</title>
        <authorList>
            <person name="Kono N."/>
            <person name="Nakamura H."/>
            <person name="Ohtoshi R."/>
            <person name="Moran D.A.P."/>
            <person name="Shinohara A."/>
            <person name="Yoshida Y."/>
            <person name="Fujiwara M."/>
            <person name="Mori M."/>
            <person name="Tomita M."/>
            <person name="Arakawa K."/>
        </authorList>
    </citation>
    <scope>NUCLEOTIDE SEQUENCE [LARGE SCALE GENOMIC DNA]</scope>
</reference>
<dbReference type="Proteomes" id="UP000499080">
    <property type="component" value="Unassembled WGS sequence"/>
</dbReference>
<feature type="compositionally biased region" description="Basic and acidic residues" evidence="1">
    <location>
        <begin position="139"/>
        <end position="150"/>
    </location>
</feature>
<gene>
    <name evidence="2" type="ORF">AVEN_222831_1</name>
</gene>
<proteinExistence type="predicted"/>
<accession>A0A4Y2EF83</accession>
<organism evidence="2 3">
    <name type="scientific">Araneus ventricosus</name>
    <name type="common">Orbweaver spider</name>
    <name type="synonym">Epeira ventricosa</name>
    <dbReference type="NCBI Taxonomy" id="182803"/>
    <lineage>
        <taxon>Eukaryota</taxon>
        <taxon>Metazoa</taxon>
        <taxon>Ecdysozoa</taxon>
        <taxon>Arthropoda</taxon>
        <taxon>Chelicerata</taxon>
        <taxon>Arachnida</taxon>
        <taxon>Araneae</taxon>
        <taxon>Araneomorphae</taxon>
        <taxon>Entelegynae</taxon>
        <taxon>Araneoidea</taxon>
        <taxon>Araneidae</taxon>
        <taxon>Araneus</taxon>
    </lineage>
</organism>